<sequence length="101" mass="11736">MMKYGDEPCEHRFLLTFKELEPRGQWLDLYLDLQAEPGSELPEDLADPSILVICNRAGHIVQVIMQDEGCDCEYQLTLYEKSRIEAFVQEQCQDRLAQLSK</sequence>
<protein>
    <recommendedName>
        <fullName evidence="3">DUF2695 domain-containing protein</fullName>
    </recommendedName>
</protein>
<dbReference type="RefSeq" id="WP_235122464.1">
    <property type="nucleotide sequence ID" value="NZ_CP090978.1"/>
</dbReference>
<keyword evidence="2" id="KW-1185">Reference proteome</keyword>
<evidence type="ECO:0000313" key="1">
    <source>
        <dbReference type="EMBL" id="UJF35908.1"/>
    </source>
</evidence>
<accession>A0ABY3SR11</accession>
<proteinExistence type="predicted"/>
<dbReference type="Proteomes" id="UP001649230">
    <property type="component" value="Chromosome"/>
</dbReference>
<reference evidence="1 2" key="1">
    <citation type="journal article" date="2024" name="Int. J. Syst. Evol. Microbiol.">
        <title>Paenibacillus hexagrammi sp. nov., a novel bacterium isolated from the gut content of Hexagrammos agrammus.</title>
        <authorList>
            <person name="Jung H.K."/>
            <person name="Kim D.G."/>
            <person name="Zin H."/>
            <person name="Park J."/>
            <person name="Jung H."/>
            <person name="Kim Y.O."/>
            <person name="Kong H.J."/>
            <person name="Kim J.W."/>
            <person name="Kim Y.S."/>
        </authorList>
    </citation>
    <scope>NUCLEOTIDE SEQUENCE [LARGE SCALE GENOMIC DNA]</scope>
    <source>
        <strain evidence="1 2">YPD9-1</strain>
    </source>
</reference>
<dbReference type="EMBL" id="CP090978">
    <property type="protein sequence ID" value="UJF35908.1"/>
    <property type="molecule type" value="Genomic_DNA"/>
</dbReference>
<gene>
    <name evidence="1" type="ORF">L0M14_12980</name>
</gene>
<name>A0ABY3SR11_9BACL</name>
<evidence type="ECO:0008006" key="3">
    <source>
        <dbReference type="Google" id="ProtNLM"/>
    </source>
</evidence>
<evidence type="ECO:0000313" key="2">
    <source>
        <dbReference type="Proteomes" id="UP001649230"/>
    </source>
</evidence>
<organism evidence="1 2">
    <name type="scientific">Paenibacillus hexagrammi</name>
    <dbReference type="NCBI Taxonomy" id="2908839"/>
    <lineage>
        <taxon>Bacteria</taxon>
        <taxon>Bacillati</taxon>
        <taxon>Bacillota</taxon>
        <taxon>Bacilli</taxon>
        <taxon>Bacillales</taxon>
        <taxon>Paenibacillaceae</taxon>
        <taxon>Paenibacillus</taxon>
    </lineage>
</organism>